<evidence type="ECO:0000256" key="1">
    <source>
        <dbReference type="SAM" id="MobiDB-lite"/>
    </source>
</evidence>
<gene>
    <name evidence="2" type="ORF">HXX76_002025</name>
</gene>
<dbReference type="AlphaFoldDB" id="A0A836B080"/>
<name>A0A836B080_CHLIN</name>
<dbReference type="EMBL" id="JAEHOC010000003">
    <property type="protein sequence ID" value="KAG2443677.1"/>
    <property type="molecule type" value="Genomic_DNA"/>
</dbReference>
<evidence type="ECO:0000313" key="2">
    <source>
        <dbReference type="EMBL" id="KAG2443677.1"/>
    </source>
</evidence>
<evidence type="ECO:0000313" key="3">
    <source>
        <dbReference type="Proteomes" id="UP000650467"/>
    </source>
</evidence>
<organism evidence="2 3">
    <name type="scientific">Chlamydomonas incerta</name>
    <dbReference type="NCBI Taxonomy" id="51695"/>
    <lineage>
        <taxon>Eukaryota</taxon>
        <taxon>Viridiplantae</taxon>
        <taxon>Chlorophyta</taxon>
        <taxon>core chlorophytes</taxon>
        <taxon>Chlorophyceae</taxon>
        <taxon>CS clade</taxon>
        <taxon>Chlamydomonadales</taxon>
        <taxon>Chlamydomonadaceae</taxon>
        <taxon>Chlamydomonas</taxon>
    </lineage>
</organism>
<dbReference type="Proteomes" id="UP000650467">
    <property type="component" value="Unassembled WGS sequence"/>
</dbReference>
<dbReference type="PANTHER" id="PTHR45725:SF18">
    <property type="entry name" value="ORC1-LIKE AAA ATPASE DOMAIN-CONTAINING PROTEIN"/>
    <property type="match status" value="1"/>
</dbReference>
<dbReference type="PANTHER" id="PTHR45725">
    <property type="entry name" value="FORMIN HOMOLOGY 2 FAMILY MEMBER"/>
    <property type="match status" value="1"/>
</dbReference>
<accession>A0A836B080</accession>
<sequence>MVEEQVSSLQRVFDMLARQSHARFANVSEQLPVPSLQSDSLYVFNSESTLSEPRADGTQLLIEKRFLVPTDEIYEAMDGGAFDIPAGGASRTLISSSGTVTARADMTVTEFVVPASDGSGGGTAGNQTQMSIHAENTNMPAAGNTSSNATFSNSSSAVVTRTRVLVTLYKLPADASVSGGADDESGGVADPGALLSAATDMAASLSKLSIDAIYPGKSYSSFISGWKGQLEDNRRRRRRVALQALEDSLLASSTEPATNATSNIATNSSLAHRRRMLYWNKVNMYDQYRNTWISGREFGVGVYLNRWHGISRWNSREFEAGLSVDGGINVVYYRGGYYNVWEYNIEIAKWNMEWGSYVTQFSNFDPRPDDGTACAPGIKGYIGNYTVYPPPPSPPNPPSPPPLPSPPPPYPPAPLADSTYEMVLQMSWGCGDYCSNSFYTAPSSSADFDMVVSWTWAGRTYNAGKGLPGDGNTVFGGDSKAYARTYEYITWPSIAPPPATFYLCLRANSDISGINYIPIQVFGTYKGTAFTTDPTLAAPPVAAPTFPFTASTVSTPSNSTLAPATVACPAITQAPLPAPALAVSPTPIPSAAFTQATKSIASFTQAAVAPPTVTQATFTQTAGATVSQATCTQTSSAITAQATFTQTSCATVAQATCTQTSCATITQATFTEAPDTIPTPAIAAAAIPQPAEASPATAAVTPPAVTQAALSKAAVARTTSCTTSSHSQA</sequence>
<proteinExistence type="predicted"/>
<protein>
    <submittedName>
        <fullName evidence="2">Uncharacterized protein</fullName>
    </submittedName>
</protein>
<keyword evidence="3" id="KW-1185">Reference proteome</keyword>
<reference evidence="2" key="1">
    <citation type="journal article" date="2020" name="bioRxiv">
        <title>Comparative genomics of Chlamydomonas.</title>
        <authorList>
            <person name="Craig R.J."/>
            <person name="Hasan A.R."/>
            <person name="Ness R.W."/>
            <person name="Keightley P.D."/>
        </authorList>
    </citation>
    <scope>NUCLEOTIDE SEQUENCE</scope>
    <source>
        <strain evidence="2">SAG 7.73</strain>
    </source>
</reference>
<dbReference type="InterPro" id="IPR051425">
    <property type="entry name" value="Formin_Homology"/>
</dbReference>
<feature type="region of interest" description="Disordered" evidence="1">
    <location>
        <begin position="389"/>
        <end position="411"/>
    </location>
</feature>
<dbReference type="OrthoDB" id="548977at2759"/>
<comment type="caution">
    <text evidence="2">The sequence shown here is derived from an EMBL/GenBank/DDBJ whole genome shotgun (WGS) entry which is preliminary data.</text>
</comment>